<dbReference type="Pfam" id="PF00672">
    <property type="entry name" value="HAMP"/>
    <property type="match status" value="1"/>
</dbReference>
<dbReference type="PATRIC" id="fig|1117379.3.peg.1305"/>
<dbReference type="EMBL" id="AJLS01000041">
    <property type="protein sequence ID" value="EKN70264.1"/>
    <property type="molecule type" value="Genomic_DNA"/>
</dbReference>
<feature type="domain" description="Histidine kinase" evidence="16">
    <location>
        <begin position="251"/>
        <end position="469"/>
    </location>
</feature>
<dbReference type="eggNOG" id="COG5002">
    <property type="taxonomic scope" value="Bacteria"/>
</dbReference>
<evidence type="ECO:0000256" key="14">
    <source>
        <dbReference type="ARBA" id="ARBA00023136"/>
    </source>
</evidence>
<dbReference type="InterPro" id="IPR036097">
    <property type="entry name" value="HisK_dim/P_sf"/>
</dbReference>
<dbReference type="OrthoDB" id="9786919at2"/>
<evidence type="ECO:0000256" key="7">
    <source>
        <dbReference type="ARBA" id="ARBA00022679"/>
    </source>
</evidence>
<keyword evidence="10 18" id="KW-0418">Kinase</keyword>
<dbReference type="SMART" id="SM00387">
    <property type="entry name" value="HATPase_c"/>
    <property type="match status" value="1"/>
</dbReference>
<dbReference type="InterPro" id="IPR050398">
    <property type="entry name" value="HssS/ArlS-like"/>
</dbReference>
<dbReference type="RefSeq" id="WP_007084276.1">
    <property type="nucleotide sequence ID" value="NZ_AJLS01000041.1"/>
</dbReference>
<dbReference type="PANTHER" id="PTHR45528:SF12">
    <property type="entry name" value="SENSOR HISTIDINE KINASE ARSS"/>
    <property type="match status" value="1"/>
</dbReference>
<dbReference type="PRINTS" id="PR00344">
    <property type="entry name" value="BCTRLSENSOR"/>
</dbReference>
<dbReference type="Pfam" id="PF00512">
    <property type="entry name" value="HisKA"/>
    <property type="match status" value="1"/>
</dbReference>
<keyword evidence="11" id="KW-0067">ATP-binding</keyword>
<evidence type="ECO:0000256" key="6">
    <source>
        <dbReference type="ARBA" id="ARBA00022553"/>
    </source>
</evidence>
<keyword evidence="7" id="KW-0808">Transferase</keyword>
<comment type="caution">
    <text evidence="18">The sequence shown here is derived from an EMBL/GenBank/DDBJ whole genome shotgun (WGS) entry which is preliminary data.</text>
</comment>
<evidence type="ECO:0000313" key="18">
    <source>
        <dbReference type="EMBL" id="EKN70264.1"/>
    </source>
</evidence>
<dbReference type="InterPro" id="IPR004358">
    <property type="entry name" value="Sig_transdc_His_kin-like_C"/>
</dbReference>
<keyword evidence="14 15" id="KW-0472">Membrane</keyword>
<dbReference type="SMART" id="SM00304">
    <property type="entry name" value="HAMP"/>
    <property type="match status" value="1"/>
</dbReference>
<evidence type="ECO:0000259" key="16">
    <source>
        <dbReference type="PROSITE" id="PS50109"/>
    </source>
</evidence>
<feature type="transmembrane region" description="Helical" evidence="15">
    <location>
        <begin position="166"/>
        <end position="189"/>
    </location>
</feature>
<proteinExistence type="predicted"/>
<dbReference type="PROSITE" id="PS50885">
    <property type="entry name" value="HAMP"/>
    <property type="match status" value="1"/>
</dbReference>
<evidence type="ECO:0000256" key="8">
    <source>
        <dbReference type="ARBA" id="ARBA00022692"/>
    </source>
</evidence>
<dbReference type="Proteomes" id="UP000006316">
    <property type="component" value="Unassembled WGS sequence"/>
</dbReference>
<dbReference type="InterPro" id="IPR003660">
    <property type="entry name" value="HAMP_dom"/>
</dbReference>
<evidence type="ECO:0000256" key="12">
    <source>
        <dbReference type="ARBA" id="ARBA00022989"/>
    </source>
</evidence>
<comment type="catalytic activity">
    <reaction evidence="1">
        <text>ATP + protein L-histidine = ADP + protein N-phospho-L-histidine.</text>
        <dbReference type="EC" id="2.7.13.3"/>
    </reaction>
</comment>
<dbReference type="InterPro" id="IPR003661">
    <property type="entry name" value="HisK_dim/P_dom"/>
</dbReference>
<dbReference type="SMART" id="SM00388">
    <property type="entry name" value="HisKA"/>
    <property type="match status" value="1"/>
</dbReference>
<dbReference type="Gene3D" id="3.30.565.10">
    <property type="entry name" value="Histidine kinase-like ATPase, C-terminal domain"/>
    <property type="match status" value="1"/>
</dbReference>
<evidence type="ECO:0000256" key="5">
    <source>
        <dbReference type="ARBA" id="ARBA00022475"/>
    </source>
</evidence>
<dbReference type="AlphaFoldDB" id="K6DPK0"/>
<accession>K6DPK0</accession>
<dbReference type="GO" id="GO:0005886">
    <property type="term" value="C:plasma membrane"/>
    <property type="evidence" value="ECO:0007669"/>
    <property type="project" value="UniProtKB-SubCell"/>
</dbReference>
<dbReference type="SUPFAM" id="SSF47384">
    <property type="entry name" value="Homodimeric domain of signal transducing histidine kinase"/>
    <property type="match status" value="1"/>
</dbReference>
<keyword evidence="13" id="KW-0902">Two-component regulatory system</keyword>
<keyword evidence="6" id="KW-0597">Phosphoprotein</keyword>
<dbReference type="FunFam" id="3.30.565.10:FF:000006">
    <property type="entry name" value="Sensor histidine kinase WalK"/>
    <property type="match status" value="1"/>
</dbReference>
<keyword evidence="12 15" id="KW-1133">Transmembrane helix</keyword>
<protein>
    <recommendedName>
        <fullName evidence="4">Signal transduction histidine-protein kinase ArlS</fullName>
        <ecNumber evidence="3">2.7.13.3</ecNumber>
    </recommendedName>
</protein>
<evidence type="ECO:0000259" key="17">
    <source>
        <dbReference type="PROSITE" id="PS50885"/>
    </source>
</evidence>
<reference evidence="18 19" key="1">
    <citation type="journal article" date="2012" name="Front. Microbiol.">
        <title>Redundancy and modularity in membrane-associated dissimilatory nitrate reduction in Bacillus.</title>
        <authorList>
            <person name="Heylen K."/>
            <person name="Keltjens J."/>
        </authorList>
    </citation>
    <scope>NUCLEOTIDE SEQUENCE [LARGE SCALE GENOMIC DNA]</scope>
    <source>
        <strain evidence="19">LMG 21833T</strain>
    </source>
</reference>
<evidence type="ECO:0000256" key="2">
    <source>
        <dbReference type="ARBA" id="ARBA00004651"/>
    </source>
</evidence>
<dbReference type="STRING" id="1117379.BABA_06246"/>
<dbReference type="EC" id="2.7.13.3" evidence="3"/>
<dbReference type="PROSITE" id="PS50109">
    <property type="entry name" value="HIS_KIN"/>
    <property type="match status" value="1"/>
</dbReference>
<evidence type="ECO:0000256" key="4">
    <source>
        <dbReference type="ARBA" id="ARBA00015735"/>
    </source>
</evidence>
<dbReference type="InterPro" id="IPR005467">
    <property type="entry name" value="His_kinase_dom"/>
</dbReference>
<dbReference type="CDD" id="cd00082">
    <property type="entry name" value="HisKA"/>
    <property type="match status" value="1"/>
</dbReference>
<organism evidence="18 19">
    <name type="scientific">Neobacillus bataviensis LMG 21833</name>
    <dbReference type="NCBI Taxonomy" id="1117379"/>
    <lineage>
        <taxon>Bacteria</taxon>
        <taxon>Bacillati</taxon>
        <taxon>Bacillota</taxon>
        <taxon>Bacilli</taxon>
        <taxon>Bacillales</taxon>
        <taxon>Bacillaceae</taxon>
        <taxon>Neobacillus</taxon>
    </lineage>
</organism>
<evidence type="ECO:0000256" key="9">
    <source>
        <dbReference type="ARBA" id="ARBA00022741"/>
    </source>
</evidence>
<evidence type="ECO:0000313" key="19">
    <source>
        <dbReference type="Proteomes" id="UP000006316"/>
    </source>
</evidence>
<dbReference type="CDD" id="cd06225">
    <property type="entry name" value="HAMP"/>
    <property type="match status" value="1"/>
</dbReference>
<keyword evidence="9" id="KW-0547">Nucleotide-binding</keyword>
<keyword evidence="5" id="KW-1003">Cell membrane</keyword>
<dbReference type="GO" id="GO:0005524">
    <property type="term" value="F:ATP binding"/>
    <property type="evidence" value="ECO:0007669"/>
    <property type="project" value="UniProtKB-KW"/>
</dbReference>
<dbReference type="InterPro" id="IPR041610">
    <property type="entry name" value="ArlS_N"/>
</dbReference>
<evidence type="ECO:0000256" key="11">
    <source>
        <dbReference type="ARBA" id="ARBA00022840"/>
    </source>
</evidence>
<dbReference type="InterPro" id="IPR036890">
    <property type="entry name" value="HATPase_C_sf"/>
</dbReference>
<evidence type="ECO:0000256" key="13">
    <source>
        <dbReference type="ARBA" id="ARBA00023012"/>
    </source>
</evidence>
<name>K6DPK0_9BACI</name>
<comment type="subcellular location">
    <subcellularLocation>
        <location evidence="2">Cell membrane</location>
        <topology evidence="2">Multi-pass membrane protein</topology>
    </subcellularLocation>
</comment>
<dbReference type="Gene3D" id="6.10.340.10">
    <property type="match status" value="1"/>
</dbReference>
<dbReference type="SUPFAM" id="SSF55874">
    <property type="entry name" value="ATPase domain of HSP90 chaperone/DNA topoisomerase II/histidine kinase"/>
    <property type="match status" value="1"/>
</dbReference>
<evidence type="ECO:0000256" key="15">
    <source>
        <dbReference type="SAM" id="Phobius"/>
    </source>
</evidence>
<evidence type="ECO:0000256" key="1">
    <source>
        <dbReference type="ARBA" id="ARBA00000085"/>
    </source>
</evidence>
<dbReference type="Gene3D" id="1.10.287.130">
    <property type="match status" value="1"/>
</dbReference>
<dbReference type="InterPro" id="IPR003594">
    <property type="entry name" value="HATPase_dom"/>
</dbReference>
<dbReference type="CDD" id="cd00075">
    <property type="entry name" value="HATPase"/>
    <property type="match status" value="1"/>
</dbReference>
<keyword evidence="8 15" id="KW-0812">Transmembrane</keyword>
<feature type="domain" description="HAMP" evidence="17">
    <location>
        <begin position="190"/>
        <end position="243"/>
    </location>
</feature>
<evidence type="ECO:0000256" key="10">
    <source>
        <dbReference type="ARBA" id="ARBA00022777"/>
    </source>
</evidence>
<dbReference type="GO" id="GO:0000155">
    <property type="term" value="F:phosphorelay sensor kinase activity"/>
    <property type="evidence" value="ECO:0007669"/>
    <property type="project" value="InterPro"/>
</dbReference>
<keyword evidence="19" id="KW-1185">Reference proteome</keyword>
<dbReference type="Pfam" id="PF18719">
    <property type="entry name" value="ArlS_N"/>
    <property type="match status" value="1"/>
</dbReference>
<dbReference type="Pfam" id="PF02518">
    <property type="entry name" value="HATPase_c"/>
    <property type="match status" value="1"/>
</dbReference>
<dbReference type="FunFam" id="1.10.287.130:FF:000001">
    <property type="entry name" value="Two-component sensor histidine kinase"/>
    <property type="match status" value="1"/>
</dbReference>
<gene>
    <name evidence="18" type="ORF">BABA_06246</name>
</gene>
<dbReference type="PANTHER" id="PTHR45528">
    <property type="entry name" value="SENSOR HISTIDINE KINASE CPXA"/>
    <property type="match status" value="1"/>
</dbReference>
<evidence type="ECO:0000256" key="3">
    <source>
        <dbReference type="ARBA" id="ARBA00012438"/>
    </source>
</evidence>
<sequence>MKKLRKLLQHLPIKWKLTLWSTFLIFLLFASYNVMQYVIINHWTVGYEKIQIERYIKEVDAYITNPQTDFSSQDSISMTTFLNSINEKHQLIRILDKNGHIMASASREIPDNLVQPKSASTKNYVTVNHWEDKFLVARVPVKSPSFSGTIEVIRSMDIFDEFIDTIFLIMLAAGVGGLILSFMGGNIIAKQLLSKIQVVTDTMHRIRQNGMTERVPVPKNRDELAELGILFNEVMDDMEQAFAQQKQFVEDASHELRTPLAIIHGHLSMLNRWGKNDPEVLEKSLQSSIKEVERLNTLVTELLELSRAEAEHFPTQAGDPSYVNEVIDCVSNNFRVLHPNISLQQQLFPKDVQIDIPANYLEQILIILLDNAIKYSRTEQPAVTVETLKEKEVVSIHLRDEGIGIPAEDLPFVLNRFYRVDKARTRKQGGNGLGLAIAKRLVLKYNGSISLESTEGKGTTVSLSFPVYKNEEEGT</sequence>